<evidence type="ECO:0000256" key="5">
    <source>
        <dbReference type="ARBA" id="ARBA00022989"/>
    </source>
</evidence>
<sequence length="252" mass="26243">MDLYSVAPVAALLQAAVAAVTALSSALAPLSGASSTALVIVLVTLLLRAALVPVGRAQVRAEFVRRRLAPQLRELQRRYRGDPALLSRKTAELYAAEKASPLAGCLPTLLQAPIVSTVYALFVLASINGQPNPLLAQELGGVPLGTSFLAFLGATPAFWPGLVLFVALLAVIAVTAAFSRRLAARYASPVVPTAQPAATRLAALLSWLPFLTVGFASVVPLAATLYLTVSTAWTLVERGILYRSFAATGPGS</sequence>
<dbReference type="GO" id="GO:0051205">
    <property type="term" value="P:protein insertion into membrane"/>
    <property type="evidence" value="ECO:0007669"/>
    <property type="project" value="TreeGrafter"/>
</dbReference>
<dbReference type="Proteomes" id="UP001165341">
    <property type="component" value="Unassembled WGS sequence"/>
</dbReference>
<dbReference type="PANTHER" id="PTHR12428">
    <property type="entry name" value="OXA1"/>
    <property type="match status" value="1"/>
</dbReference>
<comment type="similarity">
    <text evidence="2">Belongs to the OXA1/ALB3/YidC family. Type 1 subfamily.</text>
</comment>
<evidence type="ECO:0000256" key="12">
    <source>
        <dbReference type="RuleBase" id="RU003945"/>
    </source>
</evidence>
<evidence type="ECO:0000256" key="10">
    <source>
        <dbReference type="ARBA" id="ARBA00033245"/>
    </source>
</evidence>
<feature type="transmembrane region" description="Helical" evidence="13">
    <location>
        <begin position="157"/>
        <end position="180"/>
    </location>
</feature>
<dbReference type="GO" id="GO:0005886">
    <property type="term" value="C:plasma membrane"/>
    <property type="evidence" value="ECO:0007669"/>
    <property type="project" value="TreeGrafter"/>
</dbReference>
<organism evidence="15 16">
    <name type="scientific">Cryobacterium zhongshanensis</name>
    <dbReference type="NCBI Taxonomy" id="2928153"/>
    <lineage>
        <taxon>Bacteria</taxon>
        <taxon>Bacillati</taxon>
        <taxon>Actinomycetota</taxon>
        <taxon>Actinomycetes</taxon>
        <taxon>Micrococcales</taxon>
        <taxon>Microbacteriaceae</taxon>
        <taxon>Cryobacterium</taxon>
    </lineage>
</organism>
<feature type="transmembrane region" description="Helical" evidence="13">
    <location>
        <begin position="108"/>
        <end position="127"/>
    </location>
</feature>
<evidence type="ECO:0000313" key="16">
    <source>
        <dbReference type="Proteomes" id="UP001165341"/>
    </source>
</evidence>
<evidence type="ECO:0000256" key="9">
    <source>
        <dbReference type="ARBA" id="ARBA00031538"/>
    </source>
</evidence>
<evidence type="ECO:0000313" key="15">
    <source>
        <dbReference type="EMBL" id="MCI4656516.1"/>
    </source>
</evidence>
<feature type="transmembrane region" description="Helical" evidence="13">
    <location>
        <begin position="201"/>
        <end position="227"/>
    </location>
</feature>
<evidence type="ECO:0000256" key="3">
    <source>
        <dbReference type="ARBA" id="ARBA00015325"/>
    </source>
</evidence>
<dbReference type="InterPro" id="IPR001708">
    <property type="entry name" value="YidC/ALB3/OXA1/COX18"/>
</dbReference>
<evidence type="ECO:0000256" key="1">
    <source>
        <dbReference type="ARBA" id="ARBA00004141"/>
    </source>
</evidence>
<dbReference type="AlphaFoldDB" id="A0AA41QRW8"/>
<keyword evidence="16" id="KW-1185">Reference proteome</keyword>
<comment type="function">
    <text evidence="7">Required for the insertion and/or proper folding and/or complex formation of integral membrane proteins into the membrane. Involved in integration of membrane proteins that insert both dependently and independently of the Sec translocase complex, as well as at least some lipoproteins. Aids folding of multispanning membrane proteins.</text>
</comment>
<evidence type="ECO:0000256" key="13">
    <source>
        <dbReference type="SAM" id="Phobius"/>
    </source>
</evidence>
<dbReference type="GO" id="GO:0032977">
    <property type="term" value="F:membrane insertase activity"/>
    <property type="evidence" value="ECO:0007669"/>
    <property type="project" value="InterPro"/>
</dbReference>
<dbReference type="NCBIfam" id="TIGR03592">
    <property type="entry name" value="yidC_oxa1_cterm"/>
    <property type="match status" value="1"/>
</dbReference>
<feature type="domain" description="Membrane insertase YidC/Oxa/ALB C-terminal" evidence="14">
    <location>
        <begin position="38"/>
        <end position="241"/>
    </location>
</feature>
<comment type="caution">
    <text evidence="15">The sequence shown here is derived from an EMBL/GenBank/DDBJ whole genome shotgun (WGS) entry which is preliminary data.</text>
</comment>
<keyword evidence="4 12" id="KW-0812">Transmembrane</keyword>
<reference evidence="15" key="1">
    <citation type="submission" date="2022-03" db="EMBL/GenBank/DDBJ databases">
        <title>Cryobacterium sp. nov. strain ZS14-85, isolated from Antarctic soil.</title>
        <authorList>
            <person name="Li J."/>
            <person name="Niu G."/>
        </authorList>
    </citation>
    <scope>NUCLEOTIDE SEQUENCE</scope>
    <source>
        <strain evidence="15">ZS14-85</strain>
    </source>
</reference>
<protein>
    <recommendedName>
        <fullName evidence="3">Membrane protein insertase YidC</fullName>
    </recommendedName>
    <alternativeName>
        <fullName evidence="11">Foldase YidC</fullName>
    </alternativeName>
    <alternativeName>
        <fullName evidence="10">Membrane integrase YidC</fullName>
    </alternativeName>
    <alternativeName>
        <fullName evidence="9">Membrane protein YidC</fullName>
    </alternativeName>
</protein>
<evidence type="ECO:0000256" key="2">
    <source>
        <dbReference type="ARBA" id="ARBA00010527"/>
    </source>
</evidence>
<evidence type="ECO:0000256" key="4">
    <source>
        <dbReference type="ARBA" id="ARBA00022692"/>
    </source>
</evidence>
<comment type="subunit">
    <text evidence="8">Interacts with the Sec translocase complex via SecD. Specifically interacts with transmembrane segments of nascent integral membrane proteins during membrane integration.</text>
</comment>
<evidence type="ECO:0000256" key="11">
    <source>
        <dbReference type="ARBA" id="ARBA00033342"/>
    </source>
</evidence>
<dbReference type="PANTHER" id="PTHR12428:SF65">
    <property type="entry name" value="CYTOCHROME C OXIDASE ASSEMBLY PROTEIN COX18, MITOCHONDRIAL"/>
    <property type="match status" value="1"/>
</dbReference>
<evidence type="ECO:0000256" key="7">
    <source>
        <dbReference type="ARBA" id="ARBA00025034"/>
    </source>
</evidence>
<dbReference type="EMBL" id="JALGAR010000001">
    <property type="protein sequence ID" value="MCI4656516.1"/>
    <property type="molecule type" value="Genomic_DNA"/>
</dbReference>
<evidence type="ECO:0000259" key="14">
    <source>
        <dbReference type="Pfam" id="PF02096"/>
    </source>
</evidence>
<proteinExistence type="inferred from homology"/>
<dbReference type="InterPro" id="IPR028055">
    <property type="entry name" value="YidC/Oxa/ALB_C"/>
</dbReference>
<accession>A0AA41QRW8</accession>
<dbReference type="Pfam" id="PF02096">
    <property type="entry name" value="60KD_IMP"/>
    <property type="match status" value="1"/>
</dbReference>
<dbReference type="RefSeq" id="WP_243010667.1">
    <property type="nucleotide sequence ID" value="NZ_JALGAR010000001.1"/>
</dbReference>
<evidence type="ECO:0000256" key="8">
    <source>
        <dbReference type="ARBA" id="ARBA00026028"/>
    </source>
</evidence>
<feature type="transmembrane region" description="Helical" evidence="13">
    <location>
        <begin position="28"/>
        <end position="51"/>
    </location>
</feature>
<evidence type="ECO:0000256" key="6">
    <source>
        <dbReference type="ARBA" id="ARBA00023136"/>
    </source>
</evidence>
<gene>
    <name evidence="15" type="ORF">MQH31_01645</name>
</gene>
<keyword evidence="5 13" id="KW-1133">Transmembrane helix</keyword>
<comment type="subcellular location">
    <subcellularLocation>
        <location evidence="1 12">Membrane</location>
        <topology evidence="1 12">Multi-pass membrane protein</topology>
    </subcellularLocation>
</comment>
<name>A0AA41QRW8_9MICO</name>
<keyword evidence="6 13" id="KW-0472">Membrane</keyword>